<dbReference type="InterPro" id="IPR050879">
    <property type="entry name" value="Acyltransferase_3"/>
</dbReference>
<dbReference type="GO" id="GO:0005886">
    <property type="term" value="C:plasma membrane"/>
    <property type="evidence" value="ECO:0007669"/>
    <property type="project" value="UniProtKB-SubCell"/>
</dbReference>
<keyword evidence="4 8" id="KW-0812">Transmembrane</keyword>
<feature type="transmembrane region" description="Helical" evidence="8">
    <location>
        <begin position="12"/>
        <end position="29"/>
    </location>
</feature>
<dbReference type="Proteomes" id="UP000283650">
    <property type="component" value="Unassembled WGS sequence"/>
</dbReference>
<dbReference type="Gene3D" id="3.40.50.1110">
    <property type="entry name" value="SGNH hydrolase"/>
    <property type="match status" value="1"/>
</dbReference>
<feature type="transmembrane region" description="Helical" evidence="8">
    <location>
        <begin position="231"/>
        <end position="248"/>
    </location>
</feature>
<dbReference type="InterPro" id="IPR036514">
    <property type="entry name" value="SGNH_hydro_sf"/>
</dbReference>
<comment type="caution">
    <text evidence="11">The sequence shown here is derived from an EMBL/GenBank/DDBJ whole genome shotgun (WGS) entry which is preliminary data.</text>
</comment>
<keyword evidence="3 11" id="KW-0808">Transferase</keyword>
<feature type="transmembrane region" description="Helical" evidence="8">
    <location>
        <begin position="254"/>
        <end position="271"/>
    </location>
</feature>
<evidence type="ECO:0000256" key="2">
    <source>
        <dbReference type="ARBA" id="ARBA00022475"/>
    </source>
</evidence>
<dbReference type="Pfam" id="PF19040">
    <property type="entry name" value="SGNH"/>
    <property type="match status" value="1"/>
</dbReference>
<evidence type="ECO:0000256" key="5">
    <source>
        <dbReference type="ARBA" id="ARBA00022989"/>
    </source>
</evidence>
<feature type="transmembrane region" description="Helical" evidence="8">
    <location>
        <begin position="200"/>
        <end position="219"/>
    </location>
</feature>
<feature type="transmembrane region" description="Helical" evidence="8">
    <location>
        <begin position="283"/>
        <end position="301"/>
    </location>
</feature>
<keyword evidence="7 11" id="KW-0012">Acyltransferase</keyword>
<feature type="domain" description="Acyltransferase 3" evidence="9">
    <location>
        <begin position="11"/>
        <end position="337"/>
    </location>
</feature>
<gene>
    <name evidence="11" type="ORF">BK672_20500</name>
</gene>
<dbReference type="RefSeq" id="WP_123376316.1">
    <property type="nucleotide sequence ID" value="NZ_MOBY01000012.1"/>
</dbReference>
<name>A0A423N3T1_PSEFL</name>
<dbReference type="EMBL" id="MOBY01000012">
    <property type="protein sequence ID" value="RON92519.1"/>
    <property type="molecule type" value="Genomic_DNA"/>
</dbReference>
<protein>
    <submittedName>
        <fullName evidence="11">Acyltransferase</fullName>
    </submittedName>
</protein>
<dbReference type="SUPFAM" id="SSF52266">
    <property type="entry name" value="SGNH hydrolase"/>
    <property type="match status" value="1"/>
</dbReference>
<keyword evidence="5 8" id="KW-1133">Transmembrane helix</keyword>
<feature type="domain" description="SGNH" evidence="10">
    <location>
        <begin position="413"/>
        <end position="651"/>
    </location>
</feature>
<dbReference type="InterPro" id="IPR002656">
    <property type="entry name" value="Acyl_transf_3_dom"/>
</dbReference>
<evidence type="ECO:0000256" key="3">
    <source>
        <dbReference type="ARBA" id="ARBA00022679"/>
    </source>
</evidence>
<comment type="subcellular location">
    <subcellularLocation>
        <location evidence="1">Cell membrane</location>
        <topology evidence="1">Multi-pass membrane protein</topology>
    </subcellularLocation>
</comment>
<feature type="transmembrane region" description="Helical" evidence="8">
    <location>
        <begin position="166"/>
        <end position="185"/>
    </location>
</feature>
<feature type="transmembrane region" description="Helical" evidence="8">
    <location>
        <begin position="356"/>
        <end position="373"/>
    </location>
</feature>
<dbReference type="GO" id="GO:0016747">
    <property type="term" value="F:acyltransferase activity, transferring groups other than amino-acyl groups"/>
    <property type="evidence" value="ECO:0007669"/>
    <property type="project" value="InterPro"/>
</dbReference>
<accession>A0A423N3T1</accession>
<dbReference type="Pfam" id="PF01757">
    <property type="entry name" value="Acyl_transf_3"/>
    <property type="match status" value="1"/>
</dbReference>
<feature type="transmembrane region" description="Helical" evidence="8">
    <location>
        <begin position="321"/>
        <end position="340"/>
    </location>
</feature>
<feature type="transmembrane region" description="Helical" evidence="8">
    <location>
        <begin position="77"/>
        <end position="96"/>
    </location>
</feature>
<evidence type="ECO:0000256" key="1">
    <source>
        <dbReference type="ARBA" id="ARBA00004651"/>
    </source>
</evidence>
<dbReference type="GO" id="GO:0009103">
    <property type="term" value="P:lipopolysaccharide biosynthetic process"/>
    <property type="evidence" value="ECO:0007669"/>
    <property type="project" value="TreeGrafter"/>
</dbReference>
<evidence type="ECO:0000256" key="6">
    <source>
        <dbReference type="ARBA" id="ARBA00023136"/>
    </source>
</evidence>
<dbReference type="InterPro" id="IPR043968">
    <property type="entry name" value="SGNH"/>
</dbReference>
<feature type="transmembrane region" description="Helical" evidence="8">
    <location>
        <begin position="35"/>
        <end position="56"/>
    </location>
</feature>
<dbReference type="AlphaFoldDB" id="A0A423N3T1"/>
<dbReference type="PANTHER" id="PTHR23028:SF53">
    <property type="entry name" value="ACYL_TRANSF_3 DOMAIN-CONTAINING PROTEIN"/>
    <property type="match status" value="1"/>
</dbReference>
<evidence type="ECO:0000256" key="4">
    <source>
        <dbReference type="ARBA" id="ARBA00022692"/>
    </source>
</evidence>
<sequence length="665" mass="73763">MTNPNLKYRRDIDGLRALAVISVVIFHAFPTLVPGGFVGVDIFFVISGFLIGTILLKSIDRGTFSFSDFYARRIRRIFPALTLVLITCWVVGKLVLLPNEMTELSKHIAAGAGFVANFAFWYESGYFDTAAELKPLLHLWSLAIEEQFYLLFPMILWAAWKVRLSAIKLILAIGLVSLILNLYFIGVDPNATFYLLPTRAWELLAGTLLAWACLQPWWASKFEGQQSRLNDALSAAGLALIFFALFSFKPSDQFPGWRAILPVLGSVLLIAAGPSSVINRRIFSTRVAVAIGLISFPLYLWHWPLLAFARIVQSEETSIEIRSAAVAASILLAWITYSLIEKPLRAGIVKQPRQTPAFVGLMIVIAIGGFATYKHPAATPLETKNEVARAIEINTAISLTNCATRFPDWNTMTDNPCLIQDGLITSAVIGDSHAAHLFAGLSTYSKADKGLAVFPASCAAPFYDTSTAQKDKAAAKVRANAYRLINEAYDYASKNSSVVNVLLAHNPKCSWEDAVDIRNPGEKDFRKVLESGMRRSFEMLSEAKKNIVVVLDNPTLPFDPSACVTRPFRITEKNDGCSFPRKVYDQDSVNSAYNEIVQRVAKDFTNVKIIDLASLFCDSDSCYAAKGGKVLYNDRNHLSMYGSQYVAPYILESLRHEKNERTTQL</sequence>
<keyword evidence="6 8" id="KW-0472">Membrane</keyword>
<evidence type="ECO:0000313" key="11">
    <source>
        <dbReference type="EMBL" id="RON92519.1"/>
    </source>
</evidence>
<dbReference type="GO" id="GO:0016788">
    <property type="term" value="F:hydrolase activity, acting on ester bonds"/>
    <property type="evidence" value="ECO:0007669"/>
    <property type="project" value="UniProtKB-ARBA"/>
</dbReference>
<dbReference type="PANTHER" id="PTHR23028">
    <property type="entry name" value="ACETYLTRANSFERASE"/>
    <property type="match status" value="1"/>
</dbReference>
<feature type="transmembrane region" description="Helical" evidence="8">
    <location>
        <begin position="137"/>
        <end position="159"/>
    </location>
</feature>
<evidence type="ECO:0000259" key="9">
    <source>
        <dbReference type="Pfam" id="PF01757"/>
    </source>
</evidence>
<evidence type="ECO:0000313" key="12">
    <source>
        <dbReference type="Proteomes" id="UP000283650"/>
    </source>
</evidence>
<organism evidence="11 12">
    <name type="scientific">Pseudomonas fluorescens</name>
    <dbReference type="NCBI Taxonomy" id="294"/>
    <lineage>
        <taxon>Bacteria</taxon>
        <taxon>Pseudomonadati</taxon>
        <taxon>Pseudomonadota</taxon>
        <taxon>Gammaproteobacteria</taxon>
        <taxon>Pseudomonadales</taxon>
        <taxon>Pseudomonadaceae</taxon>
        <taxon>Pseudomonas</taxon>
    </lineage>
</organism>
<evidence type="ECO:0000256" key="8">
    <source>
        <dbReference type="SAM" id="Phobius"/>
    </source>
</evidence>
<proteinExistence type="predicted"/>
<evidence type="ECO:0000259" key="10">
    <source>
        <dbReference type="Pfam" id="PF19040"/>
    </source>
</evidence>
<evidence type="ECO:0000256" key="7">
    <source>
        <dbReference type="ARBA" id="ARBA00023315"/>
    </source>
</evidence>
<reference evidence="11 12" key="1">
    <citation type="submission" date="2016-10" db="EMBL/GenBank/DDBJ databases">
        <title>Comparative genome analysis of multiple Pseudomonas spp. focuses on biocontrol and plant growth promoting traits.</title>
        <authorList>
            <person name="Tao X.-Y."/>
            <person name="Taylor C.G."/>
        </authorList>
    </citation>
    <scope>NUCLEOTIDE SEQUENCE [LARGE SCALE GENOMIC DNA]</scope>
    <source>
        <strain evidence="11 12">2F9</strain>
    </source>
</reference>
<keyword evidence="2" id="KW-1003">Cell membrane</keyword>